<dbReference type="OrthoDB" id="440424at2759"/>
<protein>
    <submittedName>
        <fullName evidence="3">Uncharacterized protein</fullName>
    </submittedName>
</protein>
<evidence type="ECO:0000313" key="3">
    <source>
        <dbReference type="EMBL" id="KAF9465323.1"/>
    </source>
</evidence>
<dbReference type="Proteomes" id="UP000807353">
    <property type="component" value="Unassembled WGS sequence"/>
</dbReference>
<evidence type="ECO:0000313" key="4">
    <source>
        <dbReference type="Proteomes" id="UP000807353"/>
    </source>
</evidence>
<reference evidence="3" key="1">
    <citation type="submission" date="2020-11" db="EMBL/GenBank/DDBJ databases">
        <authorList>
            <consortium name="DOE Joint Genome Institute"/>
            <person name="Ahrendt S."/>
            <person name="Riley R."/>
            <person name="Andreopoulos W."/>
            <person name="Labutti K."/>
            <person name="Pangilinan J."/>
            <person name="Ruiz-Duenas F.J."/>
            <person name="Barrasa J.M."/>
            <person name="Sanchez-Garcia M."/>
            <person name="Camarero S."/>
            <person name="Miyauchi S."/>
            <person name="Serrano A."/>
            <person name="Linde D."/>
            <person name="Babiker R."/>
            <person name="Drula E."/>
            <person name="Ayuso-Fernandez I."/>
            <person name="Pacheco R."/>
            <person name="Padilla G."/>
            <person name="Ferreira P."/>
            <person name="Barriuso J."/>
            <person name="Kellner H."/>
            <person name="Castanera R."/>
            <person name="Alfaro M."/>
            <person name="Ramirez L."/>
            <person name="Pisabarro A.G."/>
            <person name="Kuo A."/>
            <person name="Tritt A."/>
            <person name="Lipzen A."/>
            <person name="He G."/>
            <person name="Yan M."/>
            <person name="Ng V."/>
            <person name="Cullen D."/>
            <person name="Martin F."/>
            <person name="Rosso M.-N."/>
            <person name="Henrissat B."/>
            <person name="Hibbett D."/>
            <person name="Martinez A.T."/>
            <person name="Grigoriev I.V."/>
        </authorList>
    </citation>
    <scope>NUCLEOTIDE SEQUENCE</scope>
    <source>
        <strain evidence="3">CBS 247.69</strain>
    </source>
</reference>
<accession>A0A9P6CM36</accession>
<dbReference type="AlphaFoldDB" id="A0A9P6CM36"/>
<evidence type="ECO:0000256" key="2">
    <source>
        <dbReference type="SAM" id="Phobius"/>
    </source>
</evidence>
<proteinExistence type="predicted"/>
<name>A0A9P6CM36_9AGAR</name>
<keyword evidence="2" id="KW-0812">Transmembrane</keyword>
<dbReference type="EMBL" id="MU150248">
    <property type="protein sequence ID" value="KAF9465323.1"/>
    <property type="molecule type" value="Genomic_DNA"/>
</dbReference>
<feature type="transmembrane region" description="Helical" evidence="2">
    <location>
        <begin position="44"/>
        <end position="66"/>
    </location>
</feature>
<dbReference type="InterPro" id="IPR038213">
    <property type="entry name" value="IFI6/IFI27-like_sf"/>
</dbReference>
<feature type="region of interest" description="Disordered" evidence="1">
    <location>
        <begin position="1"/>
        <end position="21"/>
    </location>
</feature>
<gene>
    <name evidence="3" type="ORF">BDZ94DRAFT_1254272</name>
</gene>
<keyword evidence="4" id="KW-1185">Reference proteome</keyword>
<organism evidence="3 4">
    <name type="scientific">Collybia nuda</name>
    <dbReference type="NCBI Taxonomy" id="64659"/>
    <lineage>
        <taxon>Eukaryota</taxon>
        <taxon>Fungi</taxon>
        <taxon>Dikarya</taxon>
        <taxon>Basidiomycota</taxon>
        <taxon>Agaricomycotina</taxon>
        <taxon>Agaricomycetes</taxon>
        <taxon>Agaricomycetidae</taxon>
        <taxon>Agaricales</taxon>
        <taxon>Tricholomatineae</taxon>
        <taxon>Clitocybaceae</taxon>
        <taxon>Collybia</taxon>
    </lineage>
</organism>
<keyword evidence="2" id="KW-1133">Transmembrane helix</keyword>
<comment type="caution">
    <text evidence="3">The sequence shown here is derived from an EMBL/GenBank/DDBJ whole genome shotgun (WGS) entry which is preliminary data.</text>
</comment>
<sequence length="67" mass="7104">MNSKGSPAARFQSSSYGPNTPAGSVFARLQSAGMRYNAETAENVVLAPVRALAGLVGVYVLFWVIWA</sequence>
<keyword evidence="2" id="KW-0472">Membrane</keyword>
<evidence type="ECO:0000256" key="1">
    <source>
        <dbReference type="SAM" id="MobiDB-lite"/>
    </source>
</evidence>
<dbReference type="Gene3D" id="6.10.110.10">
    <property type="match status" value="1"/>
</dbReference>